<dbReference type="Pfam" id="PF13673">
    <property type="entry name" value="Acetyltransf_10"/>
    <property type="match status" value="1"/>
</dbReference>
<dbReference type="RefSeq" id="WP_073825248.1">
    <property type="nucleotide sequence ID" value="NZ_MQVS01000008.1"/>
</dbReference>
<accession>A0A1Q5PUU5</accession>
<evidence type="ECO:0000259" key="2">
    <source>
        <dbReference type="PROSITE" id="PS51186"/>
    </source>
</evidence>
<dbReference type="EMBL" id="MQVS01000008">
    <property type="protein sequence ID" value="OKL51337.1"/>
    <property type="molecule type" value="Genomic_DNA"/>
</dbReference>
<sequence>MKVQVRRYRSCDAQATADVFRAAVLRTAAHYYSSAQLEAWISGSEDLAGWDQRRSAAWTVVAEIDGRVVGFADLTAEGVLDMLFVHPDRGRQGVGRALVEVVLGKARRRGLQRVRTRASRAGRPAFARLGFVVDAINLDNTIRGVRVPNFDMHIVLADPRAAGQRGWDRLRHSRLNYGSQPRHRYRPGGSGYERGLAARER</sequence>
<dbReference type="GO" id="GO:0016747">
    <property type="term" value="F:acyltransferase activity, transferring groups other than amino-acyl groups"/>
    <property type="evidence" value="ECO:0007669"/>
    <property type="project" value="InterPro"/>
</dbReference>
<dbReference type="InterPro" id="IPR016181">
    <property type="entry name" value="Acyl_CoA_acyltransferase"/>
</dbReference>
<dbReference type="InterPro" id="IPR052564">
    <property type="entry name" value="N-acetyltrans/Recomb-assoc"/>
</dbReference>
<dbReference type="PANTHER" id="PTHR43451:SF1">
    <property type="entry name" value="ACETYLTRANSFERASE"/>
    <property type="match status" value="1"/>
</dbReference>
<keyword evidence="4" id="KW-1185">Reference proteome</keyword>
<dbReference type="Proteomes" id="UP000185612">
    <property type="component" value="Unassembled WGS sequence"/>
</dbReference>
<evidence type="ECO:0000256" key="1">
    <source>
        <dbReference type="SAM" id="MobiDB-lite"/>
    </source>
</evidence>
<evidence type="ECO:0000313" key="3">
    <source>
        <dbReference type="EMBL" id="OKL51337.1"/>
    </source>
</evidence>
<dbReference type="AlphaFoldDB" id="A0A1Q5PUU5"/>
<comment type="caution">
    <text evidence="3">The sequence shown here is derived from an EMBL/GenBank/DDBJ whole genome shotgun (WGS) entry which is preliminary data.</text>
</comment>
<organism evidence="3 4">
    <name type="scientific">Buchananella hordeovulneris</name>
    <dbReference type="NCBI Taxonomy" id="52770"/>
    <lineage>
        <taxon>Bacteria</taxon>
        <taxon>Bacillati</taxon>
        <taxon>Actinomycetota</taxon>
        <taxon>Actinomycetes</taxon>
        <taxon>Actinomycetales</taxon>
        <taxon>Actinomycetaceae</taxon>
        <taxon>Buchananella</taxon>
    </lineage>
</organism>
<evidence type="ECO:0000313" key="4">
    <source>
        <dbReference type="Proteomes" id="UP000185612"/>
    </source>
</evidence>
<dbReference type="PROSITE" id="PS51186">
    <property type="entry name" value="GNAT"/>
    <property type="match status" value="1"/>
</dbReference>
<dbReference type="OrthoDB" id="9812192at2"/>
<gene>
    <name evidence="3" type="ORF">BSZ40_08510</name>
</gene>
<feature type="region of interest" description="Disordered" evidence="1">
    <location>
        <begin position="178"/>
        <end position="201"/>
    </location>
</feature>
<dbReference type="STRING" id="52770.BSZ40_08510"/>
<dbReference type="InterPro" id="IPR000182">
    <property type="entry name" value="GNAT_dom"/>
</dbReference>
<name>A0A1Q5PUU5_9ACTO</name>
<protein>
    <recommendedName>
        <fullName evidence="2">N-acetyltransferase domain-containing protein</fullName>
    </recommendedName>
</protein>
<dbReference type="CDD" id="cd04301">
    <property type="entry name" value="NAT_SF"/>
    <property type="match status" value="1"/>
</dbReference>
<feature type="domain" description="N-acetyltransferase" evidence="2">
    <location>
        <begin position="3"/>
        <end position="157"/>
    </location>
</feature>
<proteinExistence type="predicted"/>
<dbReference type="SUPFAM" id="SSF55729">
    <property type="entry name" value="Acyl-CoA N-acyltransferases (Nat)"/>
    <property type="match status" value="1"/>
</dbReference>
<dbReference type="InParanoid" id="A0A1Q5PUU5"/>
<dbReference type="PANTHER" id="PTHR43451">
    <property type="entry name" value="ACETYLTRANSFERASE (GNAT) FAMILY PROTEIN"/>
    <property type="match status" value="1"/>
</dbReference>
<dbReference type="Gene3D" id="3.40.630.30">
    <property type="match status" value="1"/>
</dbReference>
<reference evidence="4" key="1">
    <citation type="submission" date="2016-12" db="EMBL/GenBank/DDBJ databases">
        <authorList>
            <person name="Meng X."/>
        </authorList>
    </citation>
    <scope>NUCLEOTIDE SEQUENCE [LARGE SCALE GENOMIC DNA]</scope>
    <source>
        <strain evidence="4">DSM 20732</strain>
    </source>
</reference>